<keyword evidence="2" id="KW-0378">Hydrolase</keyword>
<dbReference type="OrthoDB" id="447842at2759"/>
<dbReference type="PANTHER" id="PTHR43736">
    <property type="entry name" value="ADP-RIBOSE PYROPHOSPHATASE"/>
    <property type="match status" value="1"/>
</dbReference>
<keyword evidence="3" id="KW-1185">Reference proteome</keyword>
<dbReference type="EMBL" id="GL984389">
    <property type="protein sequence ID" value="EGR27070.1"/>
    <property type="molecule type" value="Genomic_DNA"/>
</dbReference>
<dbReference type="Pfam" id="PF00293">
    <property type="entry name" value="NUDIX"/>
    <property type="match status" value="1"/>
</dbReference>
<evidence type="ECO:0000313" key="3">
    <source>
        <dbReference type="Proteomes" id="UP000008983"/>
    </source>
</evidence>
<accession>G0R647</accession>
<gene>
    <name evidence="2" type="ORF">IMG5_202510</name>
</gene>
<dbReference type="PROSITE" id="PS51462">
    <property type="entry name" value="NUDIX"/>
    <property type="match status" value="1"/>
</dbReference>
<dbReference type="STRING" id="857967.G0R647"/>
<proteinExistence type="predicted"/>
<protein>
    <submittedName>
        <fullName evidence="2">Nudix hydrolase, putative</fullName>
        <ecNumber evidence="2">3.6.1.13</ecNumber>
    </submittedName>
</protein>
<reference evidence="2 3" key="1">
    <citation type="submission" date="2011-07" db="EMBL/GenBank/DDBJ databases">
        <authorList>
            <person name="Coyne R."/>
            <person name="Brami D."/>
            <person name="Johnson J."/>
            <person name="Hostetler J."/>
            <person name="Hannick L."/>
            <person name="Clark T."/>
            <person name="Cassidy-Hanley D."/>
            <person name="Inman J."/>
        </authorList>
    </citation>
    <scope>NUCLEOTIDE SEQUENCE [LARGE SCALE GENOMIC DNA]</scope>
    <source>
        <strain evidence="2 3">G5</strain>
    </source>
</reference>
<dbReference type="GeneID" id="14903104"/>
<organism evidence="2 3">
    <name type="scientific">Ichthyophthirius multifiliis</name>
    <name type="common">White spot disease agent</name>
    <name type="synonym">Ich</name>
    <dbReference type="NCBI Taxonomy" id="5932"/>
    <lineage>
        <taxon>Eukaryota</taxon>
        <taxon>Sar</taxon>
        <taxon>Alveolata</taxon>
        <taxon>Ciliophora</taxon>
        <taxon>Intramacronucleata</taxon>
        <taxon>Oligohymenophorea</taxon>
        <taxon>Hymenostomatida</taxon>
        <taxon>Ophryoglenina</taxon>
        <taxon>Ichthyophthirius</taxon>
    </lineage>
</organism>
<dbReference type="GO" id="GO:0047631">
    <property type="term" value="F:ADP-ribose diphosphatase activity"/>
    <property type="evidence" value="ECO:0007669"/>
    <property type="project" value="UniProtKB-EC"/>
</dbReference>
<dbReference type="SUPFAM" id="SSF55811">
    <property type="entry name" value="Nudix"/>
    <property type="match status" value="1"/>
</dbReference>
<sequence length="112" mass="12908">MGCFALPGGHVEYGEDPQICVLRELEEECQIVGNNPKLYDVRGKPDRDVRYHVVSIIYWVEIDNNSEPKAADDAASASFYDIDLVKKITKEKFAFDHYEMLQEIIQIVEKQQ</sequence>
<evidence type="ECO:0000313" key="2">
    <source>
        <dbReference type="EMBL" id="EGR27070.1"/>
    </source>
</evidence>
<evidence type="ECO:0000259" key="1">
    <source>
        <dbReference type="PROSITE" id="PS51462"/>
    </source>
</evidence>
<dbReference type="OMA" id="NRDPRGH"/>
<dbReference type="InParanoid" id="G0R647"/>
<dbReference type="eggNOG" id="ENOG502RT3J">
    <property type="taxonomic scope" value="Eukaryota"/>
</dbReference>
<dbReference type="PANTHER" id="PTHR43736:SF5">
    <property type="entry name" value="NUDIX HYDROLASE DOMAIN-CONTAINING PROTEIN"/>
    <property type="match status" value="1"/>
</dbReference>
<dbReference type="Proteomes" id="UP000008983">
    <property type="component" value="Unassembled WGS sequence"/>
</dbReference>
<name>G0R647_ICHMU</name>
<feature type="domain" description="Nudix hydrolase" evidence="1">
    <location>
        <begin position="1"/>
        <end position="101"/>
    </location>
</feature>
<dbReference type="InterPro" id="IPR000086">
    <property type="entry name" value="NUDIX_hydrolase_dom"/>
</dbReference>
<dbReference type="EC" id="3.6.1.13" evidence="2"/>
<dbReference type="AlphaFoldDB" id="G0R647"/>
<dbReference type="InterPro" id="IPR015797">
    <property type="entry name" value="NUDIX_hydrolase-like_dom_sf"/>
</dbReference>
<dbReference type="RefSeq" id="XP_004023954.1">
    <property type="nucleotide sequence ID" value="XM_004023905.1"/>
</dbReference>
<dbReference type="Gene3D" id="3.90.79.10">
    <property type="entry name" value="Nucleoside Triphosphate Pyrophosphohydrolase"/>
    <property type="match status" value="1"/>
</dbReference>